<name>A0A9P6KGK7_9FUNG</name>
<keyword evidence="4 6" id="KW-0472">Membrane</keyword>
<dbReference type="InterPro" id="IPR003807">
    <property type="entry name" value="DUF202"/>
</dbReference>
<dbReference type="GO" id="GO:0012505">
    <property type="term" value="C:endomembrane system"/>
    <property type="evidence" value="ECO:0007669"/>
    <property type="project" value="UniProtKB-SubCell"/>
</dbReference>
<feature type="compositionally biased region" description="Polar residues" evidence="5">
    <location>
        <begin position="112"/>
        <end position="127"/>
    </location>
</feature>
<dbReference type="PANTHER" id="PTHR46140">
    <property type="entry name" value="VACUOLAR TRANSPORTER CHAPERONE 1-RELATED"/>
    <property type="match status" value="1"/>
</dbReference>
<dbReference type="PANTHER" id="PTHR46140:SF1">
    <property type="entry name" value="VACUOLAR TRANSPORTER CHAPERONE COMPLEX SUBUNIT 4-RELATED"/>
    <property type="match status" value="1"/>
</dbReference>
<feature type="region of interest" description="Disordered" evidence="5">
    <location>
        <begin position="1"/>
        <end position="37"/>
    </location>
</feature>
<proteinExistence type="predicted"/>
<comment type="caution">
    <text evidence="8">The sequence shown here is derived from an EMBL/GenBank/DDBJ whole genome shotgun (WGS) entry which is preliminary data.</text>
</comment>
<feature type="transmembrane region" description="Helical" evidence="6">
    <location>
        <begin position="172"/>
        <end position="193"/>
    </location>
</feature>
<accession>A0A9P6KGK7</accession>
<evidence type="ECO:0000256" key="2">
    <source>
        <dbReference type="ARBA" id="ARBA00022692"/>
    </source>
</evidence>
<evidence type="ECO:0000256" key="3">
    <source>
        <dbReference type="ARBA" id="ARBA00022989"/>
    </source>
</evidence>
<feature type="compositionally biased region" description="Polar residues" evidence="5">
    <location>
        <begin position="52"/>
        <end position="87"/>
    </location>
</feature>
<feature type="region of interest" description="Disordered" evidence="5">
    <location>
        <begin position="52"/>
        <end position="132"/>
    </location>
</feature>
<comment type="subcellular location">
    <subcellularLocation>
        <location evidence="1">Endomembrane system</location>
        <topology evidence="1">Multi-pass membrane protein</topology>
    </subcellularLocation>
</comment>
<keyword evidence="2 6" id="KW-0812">Transmembrane</keyword>
<evidence type="ECO:0000313" key="8">
    <source>
        <dbReference type="EMBL" id="KAF9583855.1"/>
    </source>
</evidence>
<evidence type="ECO:0000313" key="9">
    <source>
        <dbReference type="Proteomes" id="UP000780801"/>
    </source>
</evidence>
<protein>
    <submittedName>
        <fullName evidence="8">Vacuolar transporter chaperone</fullName>
    </submittedName>
</protein>
<dbReference type="OrthoDB" id="2408682at2759"/>
<dbReference type="EMBL" id="JAABOA010000569">
    <property type="protein sequence ID" value="KAF9583855.1"/>
    <property type="molecule type" value="Genomic_DNA"/>
</dbReference>
<dbReference type="Pfam" id="PF02656">
    <property type="entry name" value="DUF202"/>
    <property type="match status" value="1"/>
</dbReference>
<evidence type="ECO:0000256" key="6">
    <source>
        <dbReference type="SAM" id="Phobius"/>
    </source>
</evidence>
<evidence type="ECO:0000256" key="4">
    <source>
        <dbReference type="ARBA" id="ARBA00023136"/>
    </source>
</evidence>
<dbReference type="InterPro" id="IPR051572">
    <property type="entry name" value="VTC_Complex_Subunit"/>
</dbReference>
<organism evidence="8 9">
    <name type="scientific">Lunasporangiospora selenospora</name>
    <dbReference type="NCBI Taxonomy" id="979761"/>
    <lineage>
        <taxon>Eukaryota</taxon>
        <taxon>Fungi</taxon>
        <taxon>Fungi incertae sedis</taxon>
        <taxon>Mucoromycota</taxon>
        <taxon>Mortierellomycotina</taxon>
        <taxon>Mortierellomycetes</taxon>
        <taxon>Mortierellales</taxon>
        <taxon>Mortierellaceae</taxon>
        <taxon>Lunasporangiospora</taxon>
    </lineage>
</organism>
<gene>
    <name evidence="8" type="primary">VTC4_5</name>
    <name evidence="8" type="ORF">BGW38_008307</name>
</gene>
<keyword evidence="3 6" id="KW-1133">Transmembrane helix</keyword>
<evidence type="ECO:0000256" key="1">
    <source>
        <dbReference type="ARBA" id="ARBA00004127"/>
    </source>
</evidence>
<evidence type="ECO:0000259" key="7">
    <source>
        <dbReference type="Pfam" id="PF02656"/>
    </source>
</evidence>
<evidence type="ECO:0000256" key="5">
    <source>
        <dbReference type="SAM" id="MobiDB-lite"/>
    </source>
</evidence>
<feature type="domain" description="DUF202" evidence="7">
    <location>
        <begin position="166"/>
        <end position="224"/>
    </location>
</feature>
<feature type="compositionally biased region" description="Polar residues" evidence="5">
    <location>
        <begin position="21"/>
        <end position="37"/>
    </location>
</feature>
<dbReference type="AlphaFoldDB" id="A0A9P6KGK7"/>
<reference evidence="8" key="1">
    <citation type="journal article" date="2020" name="Fungal Divers.">
        <title>Resolving the Mortierellaceae phylogeny through synthesis of multi-gene phylogenetics and phylogenomics.</title>
        <authorList>
            <person name="Vandepol N."/>
            <person name="Liber J."/>
            <person name="Desiro A."/>
            <person name="Na H."/>
            <person name="Kennedy M."/>
            <person name="Barry K."/>
            <person name="Grigoriev I.V."/>
            <person name="Miller A.N."/>
            <person name="O'Donnell K."/>
            <person name="Stajich J.E."/>
            <person name="Bonito G."/>
        </authorList>
    </citation>
    <scope>NUCLEOTIDE SEQUENCE</scope>
    <source>
        <strain evidence="8">KOD1015</strain>
    </source>
</reference>
<feature type="transmembrane region" description="Helical" evidence="6">
    <location>
        <begin position="199"/>
        <end position="220"/>
    </location>
</feature>
<keyword evidence="9" id="KW-1185">Reference proteome</keyword>
<sequence>MDSAKRQSLGVYDLSRVSLEGSRTSTNTTGRASQSQPLIQAHELHDPKLQQQYEHSRNSGLASIPSSQHFHSRNSGLASIPSSQHFHQPSVGPIKPLPLNSSTSALVVPGPLNSSSQQQPQTDTRNAAKTKKPRIPNWVFPRRLRARMVRVRHAKADTFGNRKAKFSSERTLVHWIKAGMLLGSLAMTLLSFGENEVTPIIGLALFLVCVMLLIYANTVYHVRMEWLNMRREDVKYYDRIAPTLLTIVLVAVLGFNTMMAITGRFREGQRFLGK</sequence>
<dbReference type="Proteomes" id="UP000780801">
    <property type="component" value="Unassembled WGS sequence"/>
</dbReference>
<feature type="transmembrane region" description="Helical" evidence="6">
    <location>
        <begin position="240"/>
        <end position="261"/>
    </location>
</feature>